<comment type="caution">
    <text evidence="1">The sequence shown here is derived from an EMBL/GenBank/DDBJ whole genome shotgun (WGS) entry which is preliminary data.</text>
</comment>
<evidence type="ECO:0000313" key="1">
    <source>
        <dbReference type="EMBL" id="SPO61526.1"/>
    </source>
</evidence>
<keyword evidence="2" id="KW-1185">Reference proteome</keyword>
<name>A0AAQ1SUA2_9PSED</name>
<organism evidence="1 2">
    <name type="scientific">Pseudomonas inefficax</name>
    <dbReference type="NCBI Taxonomy" id="2078786"/>
    <lineage>
        <taxon>Bacteria</taxon>
        <taxon>Pseudomonadati</taxon>
        <taxon>Pseudomonadota</taxon>
        <taxon>Gammaproteobacteria</taxon>
        <taxon>Pseudomonadales</taxon>
        <taxon>Pseudomonadaceae</taxon>
        <taxon>Pseudomonas</taxon>
    </lineage>
</organism>
<evidence type="ECO:0000313" key="2">
    <source>
        <dbReference type="Proteomes" id="UP000294335"/>
    </source>
</evidence>
<dbReference type="EMBL" id="OPYN01000150">
    <property type="protein sequence ID" value="SPO61526.1"/>
    <property type="molecule type" value="Genomic_DNA"/>
</dbReference>
<dbReference type="Proteomes" id="UP000294335">
    <property type="component" value="Unassembled WGS sequence"/>
</dbReference>
<proteinExistence type="predicted"/>
<dbReference type="AlphaFoldDB" id="A0AAQ1SUA2"/>
<accession>A0AAQ1SUA2</accession>
<protein>
    <submittedName>
        <fullName evidence="1">Uncharacterized protein</fullName>
    </submittedName>
</protein>
<gene>
    <name evidence="1" type="ORF">JV551A3_V1_1500003</name>
</gene>
<reference evidence="1 2" key="1">
    <citation type="submission" date="2018-02" db="EMBL/GenBank/DDBJ databases">
        <authorList>
            <person name="Dubost A."/>
        </authorList>
    </citation>
    <scope>NUCLEOTIDE SEQUENCE [LARGE SCALE GENOMIC DNA]</scope>
    <source>
        <strain evidence="2">JV551A3</strain>
    </source>
</reference>
<sequence>MKLFTNAPWRSVPPQRFPLTDGEWWALKPDLGAQQVPHTLKYRTVGINQAASTTGEVQLDQPWRNPCD</sequence>